<dbReference type="InterPro" id="IPR036388">
    <property type="entry name" value="WH-like_DNA-bd_sf"/>
</dbReference>
<dbReference type="SUPFAM" id="SSF53850">
    <property type="entry name" value="Periplasmic binding protein-like II"/>
    <property type="match status" value="1"/>
</dbReference>
<dbReference type="Pfam" id="PF03466">
    <property type="entry name" value="LysR_substrate"/>
    <property type="match status" value="1"/>
</dbReference>
<dbReference type="GO" id="GO:0003700">
    <property type="term" value="F:DNA-binding transcription factor activity"/>
    <property type="evidence" value="ECO:0007669"/>
    <property type="project" value="InterPro"/>
</dbReference>
<dbReference type="OrthoDB" id="9812435at2"/>
<evidence type="ECO:0000256" key="1">
    <source>
        <dbReference type="ARBA" id="ARBA00009437"/>
    </source>
</evidence>
<dbReference type="InterPro" id="IPR058163">
    <property type="entry name" value="LysR-type_TF_proteobact-type"/>
</dbReference>
<evidence type="ECO:0000256" key="4">
    <source>
        <dbReference type="ARBA" id="ARBA00023163"/>
    </source>
</evidence>
<dbReference type="Gene3D" id="3.40.190.290">
    <property type="match status" value="1"/>
</dbReference>
<organism evidence="6 7">
    <name type="scientific">Phaeobacter gallaeciensis</name>
    <dbReference type="NCBI Taxonomy" id="60890"/>
    <lineage>
        <taxon>Bacteria</taxon>
        <taxon>Pseudomonadati</taxon>
        <taxon>Pseudomonadota</taxon>
        <taxon>Alphaproteobacteria</taxon>
        <taxon>Rhodobacterales</taxon>
        <taxon>Roseobacteraceae</taxon>
        <taxon>Phaeobacter</taxon>
    </lineage>
</organism>
<gene>
    <name evidence="6" type="ORF">DS909_02675</name>
</gene>
<keyword evidence="3" id="KW-0238">DNA-binding</keyword>
<evidence type="ECO:0000259" key="5">
    <source>
        <dbReference type="PROSITE" id="PS50931"/>
    </source>
</evidence>
<evidence type="ECO:0000256" key="3">
    <source>
        <dbReference type="ARBA" id="ARBA00023125"/>
    </source>
</evidence>
<dbReference type="AlphaFoldDB" id="A0A366X8Q9"/>
<evidence type="ECO:0000313" key="7">
    <source>
        <dbReference type="Proteomes" id="UP000252706"/>
    </source>
</evidence>
<dbReference type="Gene3D" id="1.10.10.10">
    <property type="entry name" value="Winged helix-like DNA-binding domain superfamily/Winged helix DNA-binding domain"/>
    <property type="match status" value="1"/>
</dbReference>
<name>A0A366X8Q9_9RHOB</name>
<sequence length="300" mass="33318">MARPKLEDLRLFLMVVDHGSIATAAHVDGIPKPSLSRRMANLEAAIGEKLFDRGANRLSLTPRGDELNARLRPAMQNVAQALSELDDWHSDYTGHLTMHVPASLLQMGVRQTISAFLEAHPKTKFDLALNNLPIQRLDADTHLALVIGGLPDSDLIAARVGQTRRTLVASPEYLETHPEISHPDQLRDHIVIAPGPHVALNLRHQDGRSWTQSFDPQFAIDDARDVTNEAIAGRGVAISTTIAAAGDLANGRLTQMLHDWQEQPMPISILYRDNRLQSRLERDFIKVLRAELSKFLTGQF</sequence>
<dbReference type="InterPro" id="IPR005119">
    <property type="entry name" value="LysR_subst-bd"/>
</dbReference>
<dbReference type="PANTHER" id="PTHR30537:SF5">
    <property type="entry name" value="HTH-TYPE TRANSCRIPTIONAL ACTIVATOR TTDR-RELATED"/>
    <property type="match status" value="1"/>
</dbReference>
<dbReference type="PANTHER" id="PTHR30537">
    <property type="entry name" value="HTH-TYPE TRANSCRIPTIONAL REGULATOR"/>
    <property type="match status" value="1"/>
</dbReference>
<evidence type="ECO:0000313" key="6">
    <source>
        <dbReference type="EMBL" id="RBW61097.1"/>
    </source>
</evidence>
<comment type="caution">
    <text evidence="6">The sequence shown here is derived from an EMBL/GenBank/DDBJ whole genome shotgun (WGS) entry which is preliminary data.</text>
</comment>
<dbReference type="PROSITE" id="PS50931">
    <property type="entry name" value="HTH_LYSR"/>
    <property type="match status" value="1"/>
</dbReference>
<feature type="domain" description="HTH lysR-type" evidence="5">
    <location>
        <begin position="4"/>
        <end position="61"/>
    </location>
</feature>
<dbReference type="CDD" id="cd08422">
    <property type="entry name" value="PBP2_CrgA_like"/>
    <property type="match status" value="1"/>
</dbReference>
<dbReference type="InterPro" id="IPR000847">
    <property type="entry name" value="LysR_HTH_N"/>
</dbReference>
<dbReference type="GO" id="GO:0043565">
    <property type="term" value="F:sequence-specific DNA binding"/>
    <property type="evidence" value="ECO:0007669"/>
    <property type="project" value="TreeGrafter"/>
</dbReference>
<reference evidence="6 7" key="1">
    <citation type="submission" date="2018-07" db="EMBL/GenBank/DDBJ databases">
        <title>Modular assembly of carbohydrate-degrading microbial communities in the ocean.</title>
        <authorList>
            <person name="Enke T.N."/>
            <person name="Datta M.S."/>
            <person name="Schwartzman J.A."/>
            <person name="Cermak N."/>
            <person name="Schmitz D.A."/>
            <person name="Barrere J."/>
            <person name="Cordero O.X."/>
        </authorList>
    </citation>
    <scope>NUCLEOTIDE SEQUENCE [LARGE SCALE GENOMIC DNA]</scope>
    <source>
        <strain evidence="6 7">C3M10</strain>
    </source>
</reference>
<keyword evidence="2" id="KW-0805">Transcription regulation</keyword>
<dbReference type="RefSeq" id="WP_113821909.1">
    <property type="nucleotide sequence ID" value="NZ_QOCE01000006.1"/>
</dbReference>
<dbReference type="Pfam" id="PF00126">
    <property type="entry name" value="HTH_1"/>
    <property type="match status" value="1"/>
</dbReference>
<dbReference type="SUPFAM" id="SSF46785">
    <property type="entry name" value="Winged helix' DNA-binding domain"/>
    <property type="match status" value="1"/>
</dbReference>
<dbReference type="InterPro" id="IPR036390">
    <property type="entry name" value="WH_DNA-bd_sf"/>
</dbReference>
<evidence type="ECO:0000256" key="2">
    <source>
        <dbReference type="ARBA" id="ARBA00023015"/>
    </source>
</evidence>
<keyword evidence="4" id="KW-0804">Transcription</keyword>
<dbReference type="Proteomes" id="UP000252706">
    <property type="component" value="Unassembled WGS sequence"/>
</dbReference>
<comment type="similarity">
    <text evidence="1">Belongs to the LysR transcriptional regulatory family.</text>
</comment>
<dbReference type="EMBL" id="QOCE01000006">
    <property type="protein sequence ID" value="RBW61097.1"/>
    <property type="molecule type" value="Genomic_DNA"/>
</dbReference>
<accession>A0A366X8Q9</accession>
<dbReference type="GO" id="GO:0006351">
    <property type="term" value="P:DNA-templated transcription"/>
    <property type="evidence" value="ECO:0007669"/>
    <property type="project" value="TreeGrafter"/>
</dbReference>
<protein>
    <recommendedName>
        <fullName evidence="5">HTH lysR-type domain-containing protein</fullName>
    </recommendedName>
</protein>
<proteinExistence type="inferred from homology"/>